<gene>
    <name evidence="3" type="ORF">LC603019_01137</name>
</gene>
<dbReference type="Gene3D" id="3.30.450.90">
    <property type="match status" value="1"/>
</dbReference>
<dbReference type="Pfam" id="PF00437">
    <property type="entry name" value="T2SSE"/>
    <property type="match status" value="1"/>
</dbReference>
<dbReference type="SUPFAM" id="SSF52540">
    <property type="entry name" value="P-loop containing nucleoside triphosphate hydrolases"/>
    <property type="match status" value="1"/>
</dbReference>
<dbReference type="InterPro" id="IPR027417">
    <property type="entry name" value="P-loop_NTPase"/>
</dbReference>
<dbReference type="AlphaFoldDB" id="A0A5E3ZXS0"/>
<dbReference type="InterPro" id="IPR050921">
    <property type="entry name" value="T4SS_GSP_E_ATPase"/>
</dbReference>
<dbReference type="EMBL" id="LR584267">
    <property type="protein sequence ID" value="VHO01081.1"/>
    <property type="molecule type" value="Genomic_DNA"/>
</dbReference>
<evidence type="ECO:0000313" key="4">
    <source>
        <dbReference type="Proteomes" id="UP000324288"/>
    </source>
</evidence>
<sequence length="314" mass="34020">MPRADLWGPLTGLLTDPAIAPTLTDLIVGPRGAIWVDCANHPGMRRYYQLELCEEDCRALAVHLIRSAGGRLDDAHPWADTVLPLDEDTLVRIHAILAPLAHNGTTLSLRILRSSTHSLAELVSNGMMTEEQCAGLLRDLHHHRTILISGATGVGKTTLLGALVSALPAHERIICVEDTAELNLRHPQLVQLVTRHDNTEGIGGIPMSTLVRQALRMRPDRIIVGEVRGDEVVDLLTALNTGHHGSLASLHANSAADVPPRLLALALNAGMPETAAHVSINSTLDVIVHLARDAHTGHRYVAQLWRREEETAHG</sequence>
<dbReference type="InterPro" id="IPR001482">
    <property type="entry name" value="T2SS/T4SS_dom"/>
</dbReference>
<dbReference type="GO" id="GO:0016887">
    <property type="term" value="F:ATP hydrolysis activity"/>
    <property type="evidence" value="ECO:0007669"/>
    <property type="project" value="InterPro"/>
</dbReference>
<dbReference type="PANTHER" id="PTHR30486:SF6">
    <property type="entry name" value="TYPE IV PILUS RETRACTATION ATPASE PILT"/>
    <property type="match status" value="1"/>
</dbReference>
<proteinExistence type="inferred from homology"/>
<evidence type="ECO:0000256" key="1">
    <source>
        <dbReference type="ARBA" id="ARBA00006611"/>
    </source>
</evidence>
<feature type="domain" description="Bacterial type II secretion system protein E" evidence="2">
    <location>
        <begin position="68"/>
        <end position="293"/>
    </location>
</feature>
<protein>
    <submittedName>
        <fullName evidence="3">Conjugal transfer protein</fullName>
    </submittedName>
</protein>
<dbReference type="PANTHER" id="PTHR30486">
    <property type="entry name" value="TWITCHING MOTILITY PROTEIN PILT"/>
    <property type="match status" value="1"/>
</dbReference>
<dbReference type="Gene3D" id="3.40.50.300">
    <property type="entry name" value="P-loop containing nucleotide triphosphate hydrolases"/>
    <property type="match status" value="1"/>
</dbReference>
<reference evidence="3 4" key="1">
    <citation type="submission" date="2019-04" db="EMBL/GenBank/DDBJ databases">
        <authorList>
            <person name="Seth-Smith MB H."/>
            <person name="Seth-Smith H."/>
        </authorList>
    </citation>
    <scope>NUCLEOTIDE SEQUENCE [LARGE SCALE GENOMIC DNA]</scope>
    <source>
        <strain evidence="3">USB-603019</strain>
    </source>
</reference>
<dbReference type="OrthoDB" id="9810761at2"/>
<evidence type="ECO:0000313" key="3">
    <source>
        <dbReference type="EMBL" id="VHO01081.1"/>
    </source>
</evidence>
<comment type="similarity">
    <text evidence="1">Belongs to the GSP E family.</text>
</comment>
<organism evidence="3 4">
    <name type="scientific">Lawsonella clevelandensis</name>
    <dbReference type="NCBI Taxonomy" id="1528099"/>
    <lineage>
        <taxon>Bacteria</taxon>
        <taxon>Bacillati</taxon>
        <taxon>Actinomycetota</taxon>
        <taxon>Actinomycetes</taxon>
        <taxon>Mycobacteriales</taxon>
        <taxon>Lawsonellaceae</taxon>
        <taxon>Lawsonella</taxon>
    </lineage>
</organism>
<dbReference type="RefSeq" id="WP_053962201.1">
    <property type="nucleotide sequence ID" value="NZ_CAJPTR010000062.1"/>
</dbReference>
<name>A0A5E3ZXS0_9ACTN</name>
<accession>A0A5E3ZXS0</accession>
<dbReference type="CDD" id="cd01130">
    <property type="entry name" value="VirB11-like_ATPase"/>
    <property type="match status" value="1"/>
</dbReference>
<dbReference type="Proteomes" id="UP000324288">
    <property type="component" value="Chromosome"/>
</dbReference>
<keyword evidence="4" id="KW-1185">Reference proteome</keyword>
<evidence type="ECO:0000259" key="2">
    <source>
        <dbReference type="Pfam" id="PF00437"/>
    </source>
</evidence>